<keyword evidence="2" id="KW-0560">Oxidoreductase</keyword>
<dbReference type="CDD" id="cd05233">
    <property type="entry name" value="SDR_c"/>
    <property type="match status" value="1"/>
</dbReference>
<dbReference type="Pfam" id="PF13561">
    <property type="entry name" value="adh_short_C2"/>
    <property type="match status" value="1"/>
</dbReference>
<dbReference type="PRINTS" id="PR00081">
    <property type="entry name" value="GDHRDH"/>
</dbReference>
<dbReference type="RefSeq" id="WP_368497017.1">
    <property type="nucleotide sequence ID" value="NZ_CP162511.1"/>
</dbReference>
<dbReference type="PRINTS" id="PR00080">
    <property type="entry name" value="SDRFAMILY"/>
</dbReference>
<dbReference type="PANTHER" id="PTHR24321">
    <property type="entry name" value="DEHYDROGENASES, SHORT CHAIN"/>
    <property type="match status" value="1"/>
</dbReference>
<dbReference type="GO" id="GO:0016491">
    <property type="term" value="F:oxidoreductase activity"/>
    <property type="evidence" value="ECO:0007669"/>
    <property type="project" value="UniProtKB-KW"/>
</dbReference>
<gene>
    <name evidence="3" type="ORF">ABFY20_14905</name>
</gene>
<dbReference type="InterPro" id="IPR036291">
    <property type="entry name" value="NAD(P)-bd_dom_sf"/>
</dbReference>
<dbReference type="InterPro" id="IPR002347">
    <property type="entry name" value="SDR_fam"/>
</dbReference>
<evidence type="ECO:0000256" key="2">
    <source>
        <dbReference type="ARBA" id="ARBA00023002"/>
    </source>
</evidence>
<proteinExistence type="inferred from homology"/>
<accession>A0AB39BDZ3</accession>
<dbReference type="EMBL" id="CP162511">
    <property type="protein sequence ID" value="XDI04613.1"/>
    <property type="molecule type" value="Genomic_DNA"/>
</dbReference>
<dbReference type="PROSITE" id="PS00061">
    <property type="entry name" value="ADH_SHORT"/>
    <property type="match status" value="1"/>
</dbReference>
<sequence length="277" mass="28122">MSTDGPGDRHLGRAAGQPGAADWARGAVAVVTGGTSGIGRATAQAFAAAGAAVVVAGRRSREGAEVVDELTARGAEALFVPTDVAEETQCARLVATTLERFGRLDIACNAAGRSSASGGRGRVDTPDAPVELWDEVMTVDARGTWLAMKHQLRPMVEQGSGVIVNVASVAGLVGIPGSSAYVAAKHAVVGMTKAAALEVAALGVRVNAVCPGPVHTPMLDELFAAQPERREAYRLATPLQRPAEPAEVAAAIVSLSSPAGSYLTGAAIPIDGGWTAR</sequence>
<comment type="similarity">
    <text evidence="1">Belongs to the short-chain dehydrogenases/reductases (SDR) family.</text>
</comment>
<name>A0AB39BDZ3_9MICO</name>
<reference evidence="3" key="1">
    <citation type="submission" date="2024-05" db="EMBL/GenBank/DDBJ databases">
        <title>Herbiconiux sp. A18JL235.</title>
        <authorList>
            <person name="Zhang G."/>
        </authorList>
    </citation>
    <scope>NUCLEOTIDE SEQUENCE</scope>
    <source>
        <strain evidence="3">A18JL235</strain>
    </source>
</reference>
<dbReference type="PANTHER" id="PTHR24321:SF11">
    <property type="entry name" value="BLR0893 PROTEIN"/>
    <property type="match status" value="1"/>
</dbReference>
<evidence type="ECO:0000313" key="3">
    <source>
        <dbReference type="EMBL" id="XDI04613.1"/>
    </source>
</evidence>
<evidence type="ECO:0000256" key="1">
    <source>
        <dbReference type="ARBA" id="ARBA00006484"/>
    </source>
</evidence>
<protein>
    <submittedName>
        <fullName evidence="3">SDR family oxidoreductase</fullName>
    </submittedName>
</protein>
<dbReference type="FunFam" id="3.40.50.720:FF:000084">
    <property type="entry name" value="Short-chain dehydrogenase reductase"/>
    <property type="match status" value="1"/>
</dbReference>
<dbReference type="SUPFAM" id="SSF51735">
    <property type="entry name" value="NAD(P)-binding Rossmann-fold domains"/>
    <property type="match status" value="1"/>
</dbReference>
<dbReference type="InterPro" id="IPR020904">
    <property type="entry name" value="Sc_DH/Rdtase_CS"/>
</dbReference>
<dbReference type="AlphaFoldDB" id="A0AB39BDZ3"/>
<organism evidence="3">
    <name type="scientific">Herbiconiux sp. A18JL235</name>
    <dbReference type="NCBI Taxonomy" id="3152363"/>
    <lineage>
        <taxon>Bacteria</taxon>
        <taxon>Bacillati</taxon>
        <taxon>Actinomycetota</taxon>
        <taxon>Actinomycetes</taxon>
        <taxon>Micrococcales</taxon>
        <taxon>Microbacteriaceae</taxon>
        <taxon>Herbiconiux</taxon>
    </lineage>
</organism>
<dbReference type="Gene3D" id="3.40.50.720">
    <property type="entry name" value="NAD(P)-binding Rossmann-like Domain"/>
    <property type="match status" value="1"/>
</dbReference>